<evidence type="ECO:0000313" key="2">
    <source>
        <dbReference type="EMBL" id="PQA96343.1"/>
    </source>
</evidence>
<proteinExistence type="predicted"/>
<sequence length="304" mass="35598">MSKLAIIIPYYKKDFFEKTIRSVAMQTNKNFVLYIGNDKSPADPLPTIKKYFSDSDFQYFNYQDNVGGKNLALQWERILENVKEDWFQILGDDDVISENFVEQCYQAIAYCEEKNIKVIKFIHDWIDENDNLIQSHNYNAENISSVDLILNKHQGLVYSSLSENIFKTKQFEKYKFEKIPLAWGSDDLALLRFSDYGTIHYNKNAKVLVRVFSGSISGSENMKSEKELAYNKYLEKLIINHSSHFPKSFINSIIEKYLMFCHLNKQSANYGVAKTVLKNQGFSNYLKTLRKIYYLNQLSTDKRL</sequence>
<reference evidence="4" key="2">
    <citation type="submission" date="2017-01" db="EMBL/GenBank/DDBJ databases">
        <authorList>
            <person name="Varghese N."/>
            <person name="Submissions S."/>
        </authorList>
    </citation>
    <scope>NUCLEOTIDE SEQUENCE [LARGE SCALE GENOMIC DNA]</scope>
    <source>
        <strain evidence="4">DSM 21068</strain>
    </source>
</reference>
<dbReference type="Proteomes" id="UP000238314">
    <property type="component" value="Unassembled WGS sequence"/>
</dbReference>
<dbReference type="InterPro" id="IPR029044">
    <property type="entry name" value="Nucleotide-diphossugar_trans"/>
</dbReference>
<gene>
    <name evidence="2" type="ORF">B0A70_04290</name>
    <name evidence="3" type="ORF">SAMN05421796_101496</name>
</gene>
<evidence type="ECO:0000313" key="5">
    <source>
        <dbReference type="Proteomes" id="UP000238314"/>
    </source>
</evidence>
<dbReference type="InterPro" id="IPR001173">
    <property type="entry name" value="Glyco_trans_2-like"/>
</dbReference>
<reference evidence="3" key="3">
    <citation type="submission" date="2017-01" db="EMBL/GenBank/DDBJ databases">
        <authorList>
            <person name="Mah S.A."/>
            <person name="Swanson W.J."/>
            <person name="Moy G.W."/>
            <person name="Vacquier V.D."/>
        </authorList>
    </citation>
    <scope>NUCLEOTIDE SEQUENCE [LARGE SCALE GENOMIC DNA]</scope>
    <source>
        <strain evidence="3">DSM 21068</strain>
    </source>
</reference>
<protein>
    <submittedName>
        <fullName evidence="3">Glycosyltransferase, GT2 family</fullName>
    </submittedName>
</protein>
<feature type="domain" description="Glycosyltransferase 2-like" evidence="1">
    <location>
        <begin position="6"/>
        <end position="109"/>
    </location>
</feature>
<dbReference type="EMBL" id="FTOJ01000001">
    <property type="protein sequence ID" value="SIS59976.1"/>
    <property type="molecule type" value="Genomic_DNA"/>
</dbReference>
<dbReference type="GO" id="GO:0016740">
    <property type="term" value="F:transferase activity"/>
    <property type="evidence" value="ECO:0007669"/>
    <property type="project" value="UniProtKB-KW"/>
</dbReference>
<dbReference type="OrthoDB" id="1374586at2"/>
<dbReference type="Proteomes" id="UP000186246">
    <property type="component" value="Unassembled WGS sequence"/>
</dbReference>
<dbReference type="SUPFAM" id="SSF53448">
    <property type="entry name" value="Nucleotide-diphospho-sugar transferases"/>
    <property type="match status" value="1"/>
</dbReference>
<keyword evidence="5" id="KW-1185">Reference proteome</keyword>
<evidence type="ECO:0000313" key="3">
    <source>
        <dbReference type="EMBL" id="SIS59976.1"/>
    </source>
</evidence>
<dbReference type="CDD" id="cd00761">
    <property type="entry name" value="Glyco_tranf_GTA_type"/>
    <property type="match status" value="1"/>
</dbReference>
<dbReference type="STRING" id="551459.SAMN05421796_101496"/>
<accession>A0A1N7KED3</accession>
<dbReference type="RefSeq" id="WP_076449440.1">
    <property type="nucleotide sequence ID" value="NZ_FTOJ01000001.1"/>
</dbReference>
<reference evidence="2 5" key="1">
    <citation type="submission" date="2016-11" db="EMBL/GenBank/DDBJ databases">
        <title>Whole genomes of Flavobacteriaceae.</title>
        <authorList>
            <person name="Stine C."/>
            <person name="Li C."/>
            <person name="Tadesse D."/>
        </authorList>
    </citation>
    <scope>NUCLEOTIDE SEQUENCE [LARGE SCALE GENOMIC DNA]</scope>
    <source>
        <strain evidence="2 5">DSM 21068</strain>
    </source>
</reference>
<dbReference type="EMBL" id="MUGO01000003">
    <property type="protein sequence ID" value="PQA96343.1"/>
    <property type="molecule type" value="Genomic_DNA"/>
</dbReference>
<dbReference type="AlphaFoldDB" id="A0A1N7KED3"/>
<evidence type="ECO:0000313" key="4">
    <source>
        <dbReference type="Proteomes" id="UP000186246"/>
    </source>
</evidence>
<keyword evidence="3" id="KW-0808">Transferase</keyword>
<dbReference type="Pfam" id="PF00535">
    <property type="entry name" value="Glycos_transf_2"/>
    <property type="match status" value="1"/>
</dbReference>
<name>A0A1N7KED3_9FLAO</name>
<evidence type="ECO:0000259" key="1">
    <source>
        <dbReference type="Pfam" id="PF00535"/>
    </source>
</evidence>
<organism evidence="3 4">
    <name type="scientific">Chryseobacterium piscicola</name>
    <dbReference type="NCBI Taxonomy" id="551459"/>
    <lineage>
        <taxon>Bacteria</taxon>
        <taxon>Pseudomonadati</taxon>
        <taxon>Bacteroidota</taxon>
        <taxon>Flavobacteriia</taxon>
        <taxon>Flavobacteriales</taxon>
        <taxon>Weeksellaceae</taxon>
        <taxon>Chryseobacterium group</taxon>
        <taxon>Chryseobacterium</taxon>
    </lineage>
</organism>
<dbReference type="Gene3D" id="3.90.550.10">
    <property type="entry name" value="Spore Coat Polysaccharide Biosynthesis Protein SpsA, Chain A"/>
    <property type="match status" value="1"/>
</dbReference>